<dbReference type="InterPro" id="IPR012340">
    <property type="entry name" value="NA-bd_OB-fold"/>
</dbReference>
<dbReference type="FunFam" id="2.40.50.140:FF:000527">
    <property type="entry name" value="Methionine sulfoxide reductase B1b"/>
    <property type="match status" value="1"/>
</dbReference>
<dbReference type="Proteomes" id="UP000250572">
    <property type="component" value="Unassembled WGS sequence"/>
</dbReference>
<dbReference type="PANTHER" id="PTHR21166">
    <property type="entry name" value="CELL DIVISION CONTROL PROTEIN 24 OB DOMAIN-CONTAINING PROTEIN-RELATED"/>
    <property type="match status" value="1"/>
</dbReference>
<organism evidence="5 6">
    <name type="scientific">Gambusia affinis</name>
    <name type="common">Western mosquitofish</name>
    <name type="synonym">Heterandria affinis</name>
    <dbReference type="NCBI Taxonomy" id="33528"/>
    <lineage>
        <taxon>Eukaryota</taxon>
        <taxon>Metazoa</taxon>
        <taxon>Chordata</taxon>
        <taxon>Craniata</taxon>
        <taxon>Vertebrata</taxon>
        <taxon>Euteleostomi</taxon>
        <taxon>Actinopterygii</taxon>
        <taxon>Neopterygii</taxon>
        <taxon>Teleostei</taxon>
        <taxon>Neoteleostei</taxon>
        <taxon>Acanthomorphata</taxon>
        <taxon>Ovalentaria</taxon>
        <taxon>Atherinomorphae</taxon>
        <taxon>Cyprinodontiformes</taxon>
        <taxon>Poeciliidae</taxon>
        <taxon>Poeciliinae</taxon>
        <taxon>Gambusia</taxon>
    </lineage>
</organism>
<dbReference type="AlphaFoldDB" id="A0A315UX47"/>
<accession>A0A315UX47</accession>
<dbReference type="EMBL" id="NHOQ01002507">
    <property type="protein sequence ID" value="PWA16148.1"/>
    <property type="molecule type" value="Genomic_DNA"/>
</dbReference>
<evidence type="ECO:0000256" key="1">
    <source>
        <dbReference type="ARBA" id="ARBA00023125"/>
    </source>
</evidence>
<evidence type="ECO:0000256" key="2">
    <source>
        <dbReference type="ARBA" id="ARBA00023254"/>
    </source>
</evidence>
<comment type="caution">
    <text evidence="5">The sequence shown here is derived from an EMBL/GenBank/DDBJ whole genome shotgun (WGS) entry which is preliminary data.</text>
</comment>
<name>A0A315UX47_GAMAF</name>
<feature type="domain" description="MEIOB-like N-terminal" evidence="4">
    <location>
        <begin position="3"/>
        <end position="141"/>
    </location>
</feature>
<keyword evidence="6" id="KW-1185">Reference proteome</keyword>
<evidence type="ECO:0000259" key="4">
    <source>
        <dbReference type="Pfam" id="PF24903"/>
    </source>
</evidence>
<dbReference type="Gene3D" id="2.40.50.140">
    <property type="entry name" value="Nucleic acid-binding proteins"/>
    <property type="match status" value="2"/>
</dbReference>
<dbReference type="GO" id="GO:0003697">
    <property type="term" value="F:single-stranded DNA binding"/>
    <property type="evidence" value="ECO:0007669"/>
    <property type="project" value="TreeGrafter"/>
</dbReference>
<dbReference type="GO" id="GO:0008310">
    <property type="term" value="F:single-stranded DNA 3'-5' DNA exonuclease activity"/>
    <property type="evidence" value="ECO:0007669"/>
    <property type="project" value="TreeGrafter"/>
</dbReference>
<dbReference type="GO" id="GO:0000712">
    <property type="term" value="P:resolution of meiotic recombination intermediates"/>
    <property type="evidence" value="ECO:0007669"/>
    <property type="project" value="TreeGrafter"/>
</dbReference>
<evidence type="ECO:0000313" key="6">
    <source>
        <dbReference type="Proteomes" id="UP000250572"/>
    </source>
</evidence>
<dbReference type="Pfam" id="PF24903">
    <property type="entry name" value="OB_MEIOB_N"/>
    <property type="match status" value="1"/>
</dbReference>
<keyword evidence="2" id="KW-0469">Meiosis</keyword>
<comment type="similarity">
    <text evidence="3">Belongs to the MEIOB family.</text>
</comment>
<reference evidence="5 6" key="1">
    <citation type="journal article" date="2018" name="G3 (Bethesda)">
        <title>A High-Quality Reference Genome for the Invasive Mosquitofish Gambusia affinis Using a Chicago Library.</title>
        <authorList>
            <person name="Hoffberg S.L."/>
            <person name="Troendle N.J."/>
            <person name="Glenn T.C."/>
            <person name="Mahmud O."/>
            <person name="Louha S."/>
            <person name="Chalopin D."/>
            <person name="Bennetzen J.L."/>
            <person name="Mauricio R."/>
        </authorList>
    </citation>
    <scope>NUCLEOTIDE SEQUENCE [LARGE SCALE GENOMIC DNA]</scope>
    <source>
        <strain evidence="5">NE01/NJP1002.9</strain>
        <tissue evidence="5">Muscle</tissue>
    </source>
</reference>
<evidence type="ECO:0000256" key="3">
    <source>
        <dbReference type="ARBA" id="ARBA00038329"/>
    </source>
</evidence>
<dbReference type="InterPro" id="IPR056880">
    <property type="entry name" value="OB_MEIOB_N"/>
</dbReference>
<dbReference type="PANTHER" id="PTHR21166:SF2">
    <property type="entry name" value="CELL DIVISION CONTROL PROTEIN 24 OB DOMAIN-CONTAINING PROTEIN-RELATED"/>
    <property type="match status" value="1"/>
</dbReference>
<dbReference type="InterPro" id="IPR052469">
    <property type="entry name" value="MEIOB"/>
</dbReference>
<proteinExistence type="inferred from homology"/>
<sequence>MASQSYISISELHPNLSHPKVFGVIIGKTDVRSFPDRKNIEIERFTFGFTIRDSAEFFINVSAWGGEAFISGLADSFGIGDCVIIENPLVSTKDPEKGDKFCPATPSLYRLLLTETHSQVSVCGDGASVERLLPLLHLPVKDSRDFYSLADIVANGQQLDGAVINVLAAVKLIGETKQFVTSDGRRGQRLELKLFDDSVSSFPLISWDREAIQLLQNLVPRETVLFVADAKMSFDSFRGSMVATVSSKTIITVNPDTREASLLFSYVKELSESGALDQDEALEDPPVASITAVFTVKQLKEKARENAEPFFCLAYGFISKLDLDSSVSKVVRTRWYSNSLPQTIPECITQELQRCSNPLCLGGERPLATCTSFDLLVDVTDHTGTLQACSLRGPVAEQTLGCTMEEFVSLTEGQRTALKWRFLLERCKIYLKVPQAWIGVAMETSQVFNARRCVADLPLCQDEERDEGYGPGLFAGRPWRGEAEPVCPAAAAVMQLQLMTKLR</sequence>
<dbReference type="SUPFAM" id="SSF50249">
    <property type="entry name" value="Nucleic acid-binding proteins"/>
    <property type="match status" value="2"/>
</dbReference>
<keyword evidence="1" id="KW-0238">DNA-binding</keyword>
<dbReference type="STRING" id="33528.ENSGAFP00000003946"/>
<protein>
    <recommendedName>
        <fullName evidence="4">MEIOB-like N-terminal domain-containing protein</fullName>
    </recommendedName>
</protein>
<gene>
    <name evidence="5" type="ORF">CCH79_00019445</name>
</gene>
<dbReference type="FunFam" id="2.40.50.140:FF:000171">
    <property type="entry name" value="meiosis-specific with OB domain-containing protein isoform X1"/>
    <property type="match status" value="1"/>
</dbReference>
<evidence type="ECO:0000313" key="5">
    <source>
        <dbReference type="EMBL" id="PWA16148.1"/>
    </source>
</evidence>